<evidence type="ECO:0000256" key="1">
    <source>
        <dbReference type="ARBA" id="ARBA00004651"/>
    </source>
</evidence>
<comment type="subcellular location">
    <subcellularLocation>
        <location evidence="1 7">Cell membrane</location>
        <topology evidence="1 7">Multi-pass membrane protein</topology>
    </subcellularLocation>
</comment>
<keyword evidence="6 7" id="KW-0472">Membrane</keyword>
<dbReference type="AlphaFoldDB" id="A0A9Q0NN89"/>
<evidence type="ECO:0000313" key="10">
    <source>
        <dbReference type="Proteomes" id="UP001151529"/>
    </source>
</evidence>
<keyword evidence="4 7" id="KW-0812">Transmembrane</keyword>
<feature type="transmembrane region" description="Helical" evidence="7">
    <location>
        <begin position="164"/>
        <end position="185"/>
    </location>
</feature>
<evidence type="ECO:0000256" key="4">
    <source>
        <dbReference type="ARBA" id="ARBA00022692"/>
    </source>
</evidence>
<feature type="transmembrane region" description="Helical" evidence="7">
    <location>
        <begin position="76"/>
        <end position="98"/>
    </location>
</feature>
<dbReference type="Proteomes" id="UP001151529">
    <property type="component" value="Chromosome 12"/>
</dbReference>
<keyword evidence="10" id="KW-1185">Reference proteome</keyword>
<evidence type="ECO:0000256" key="3">
    <source>
        <dbReference type="ARBA" id="ARBA00022475"/>
    </source>
</evidence>
<dbReference type="InterPro" id="IPR044173">
    <property type="entry name" value="CASPL"/>
</dbReference>
<organism evidence="9 10">
    <name type="scientific">Salix viminalis</name>
    <name type="common">Common osier</name>
    <name type="synonym">Basket willow</name>
    <dbReference type="NCBI Taxonomy" id="40686"/>
    <lineage>
        <taxon>Eukaryota</taxon>
        <taxon>Viridiplantae</taxon>
        <taxon>Streptophyta</taxon>
        <taxon>Embryophyta</taxon>
        <taxon>Tracheophyta</taxon>
        <taxon>Spermatophyta</taxon>
        <taxon>Magnoliopsida</taxon>
        <taxon>eudicotyledons</taxon>
        <taxon>Gunneridae</taxon>
        <taxon>Pentapetalae</taxon>
        <taxon>rosids</taxon>
        <taxon>fabids</taxon>
        <taxon>Malpighiales</taxon>
        <taxon>Salicaceae</taxon>
        <taxon>Saliceae</taxon>
        <taxon>Salix</taxon>
    </lineage>
</organism>
<protein>
    <recommendedName>
        <fullName evidence="7">CASP-like protein</fullName>
    </recommendedName>
</protein>
<comment type="caution">
    <text evidence="9">The sequence shown here is derived from an EMBL/GenBank/DDBJ whole genome shotgun (WGS) entry which is preliminary data.</text>
</comment>
<reference evidence="9" key="1">
    <citation type="submission" date="2022-11" db="EMBL/GenBank/DDBJ databases">
        <authorList>
            <person name="Hyden B.L."/>
            <person name="Feng K."/>
            <person name="Yates T."/>
            <person name="Jawdy S."/>
            <person name="Smart L.B."/>
            <person name="Muchero W."/>
        </authorList>
    </citation>
    <scope>NUCLEOTIDE SEQUENCE</scope>
    <source>
        <tissue evidence="9">Shoot tip</tissue>
    </source>
</reference>
<dbReference type="InterPro" id="IPR006459">
    <property type="entry name" value="CASP/CASPL"/>
</dbReference>
<evidence type="ECO:0000259" key="8">
    <source>
        <dbReference type="Pfam" id="PF04535"/>
    </source>
</evidence>
<keyword evidence="5 7" id="KW-1133">Transmembrane helix</keyword>
<dbReference type="OrthoDB" id="753675at2759"/>
<feature type="domain" description="Casparian strip membrane protein" evidence="8">
    <location>
        <begin position="24"/>
        <end position="173"/>
    </location>
</feature>
<name>A0A9Q0NN89_SALVM</name>
<proteinExistence type="inferred from homology"/>
<evidence type="ECO:0000256" key="6">
    <source>
        <dbReference type="ARBA" id="ARBA00023136"/>
    </source>
</evidence>
<dbReference type="GO" id="GO:0005886">
    <property type="term" value="C:plasma membrane"/>
    <property type="evidence" value="ECO:0007669"/>
    <property type="project" value="UniProtKB-SubCell"/>
</dbReference>
<sequence>MKAAGPIELGEGKSSAPARAGVSRGMAILGFILRILAFIGTLASAISMATTNETLPFFTQFIRFRAEYNDLPDFHVFSWLPMGVVSAYLLFSLPFSIFNIVRSKAQSIRILLIILDTAMLGLLTAGASAAAAIVYLAHRGNVRTNWFAICQQYNSFCERISGSLIGSFIGVVLLMLLILLSAVALSRHK</sequence>
<reference evidence="9" key="2">
    <citation type="journal article" date="2023" name="Int. J. Mol. Sci.">
        <title>De Novo Assembly and Annotation of 11 Diverse Shrub Willow (Salix) Genomes Reveals Novel Gene Organization in Sex-Linked Regions.</title>
        <authorList>
            <person name="Hyden B."/>
            <person name="Feng K."/>
            <person name="Yates T.B."/>
            <person name="Jawdy S."/>
            <person name="Cereghino C."/>
            <person name="Smart L.B."/>
            <person name="Muchero W."/>
        </authorList>
    </citation>
    <scope>NUCLEOTIDE SEQUENCE [LARGE SCALE GENOMIC DNA]</scope>
    <source>
        <tissue evidence="9">Shoot tip</tissue>
    </source>
</reference>
<dbReference type="NCBIfam" id="TIGR01569">
    <property type="entry name" value="A_tha_TIGR01569"/>
    <property type="match status" value="1"/>
</dbReference>
<dbReference type="PANTHER" id="PTHR36488:SF12">
    <property type="entry name" value="CASP-LIKE PROTEIN"/>
    <property type="match status" value="1"/>
</dbReference>
<feature type="transmembrane region" description="Helical" evidence="7">
    <location>
        <begin position="27"/>
        <end position="49"/>
    </location>
</feature>
<comment type="subunit">
    <text evidence="7">Homodimer and heterodimers.</text>
</comment>
<evidence type="ECO:0000256" key="7">
    <source>
        <dbReference type="RuleBase" id="RU361233"/>
    </source>
</evidence>
<dbReference type="InterPro" id="IPR006702">
    <property type="entry name" value="CASP_dom"/>
</dbReference>
<feature type="transmembrane region" description="Helical" evidence="7">
    <location>
        <begin position="110"/>
        <end position="137"/>
    </location>
</feature>
<evidence type="ECO:0000256" key="5">
    <source>
        <dbReference type="ARBA" id="ARBA00022989"/>
    </source>
</evidence>
<gene>
    <name evidence="9" type="ORF">OIU85_014071</name>
</gene>
<evidence type="ECO:0000313" key="9">
    <source>
        <dbReference type="EMBL" id="KAJ6672794.1"/>
    </source>
</evidence>
<dbReference type="PANTHER" id="PTHR36488">
    <property type="entry name" value="CASP-LIKE PROTEIN 1U1"/>
    <property type="match status" value="1"/>
</dbReference>
<dbReference type="EMBL" id="JAPFFL010000018">
    <property type="protein sequence ID" value="KAJ6672794.1"/>
    <property type="molecule type" value="Genomic_DNA"/>
</dbReference>
<evidence type="ECO:0000256" key="2">
    <source>
        <dbReference type="ARBA" id="ARBA00007651"/>
    </source>
</evidence>
<accession>A0A9Q0NN89</accession>
<dbReference type="Pfam" id="PF04535">
    <property type="entry name" value="CASP_dom"/>
    <property type="match status" value="1"/>
</dbReference>
<comment type="similarity">
    <text evidence="2 7">Belongs to the Casparian strip membrane proteins (CASP) family.</text>
</comment>
<keyword evidence="3 7" id="KW-1003">Cell membrane</keyword>